<proteinExistence type="predicted"/>
<gene>
    <name evidence="2" type="ORF">RHOBADRAFT_53900</name>
</gene>
<feature type="compositionally biased region" description="Basic and acidic residues" evidence="1">
    <location>
        <begin position="347"/>
        <end position="365"/>
    </location>
</feature>
<reference evidence="2 3" key="1">
    <citation type="journal article" date="2015" name="Front. Microbiol.">
        <title>Genome sequence of the plant growth promoting endophytic yeast Rhodotorula graminis WP1.</title>
        <authorList>
            <person name="Firrincieli A."/>
            <person name="Otillar R."/>
            <person name="Salamov A."/>
            <person name="Schmutz J."/>
            <person name="Khan Z."/>
            <person name="Redman R.S."/>
            <person name="Fleck N.D."/>
            <person name="Lindquist E."/>
            <person name="Grigoriev I.V."/>
            <person name="Doty S.L."/>
        </authorList>
    </citation>
    <scope>NUCLEOTIDE SEQUENCE [LARGE SCALE GENOMIC DNA]</scope>
    <source>
        <strain evidence="2 3">WP1</strain>
    </source>
</reference>
<feature type="compositionally biased region" description="Acidic residues" evidence="1">
    <location>
        <begin position="366"/>
        <end position="381"/>
    </location>
</feature>
<feature type="region of interest" description="Disordered" evidence="1">
    <location>
        <begin position="411"/>
        <end position="449"/>
    </location>
</feature>
<protein>
    <submittedName>
        <fullName evidence="2">Uncharacterized protein</fullName>
    </submittedName>
</protein>
<feature type="region of interest" description="Disordered" evidence="1">
    <location>
        <begin position="206"/>
        <end position="399"/>
    </location>
</feature>
<feature type="compositionally biased region" description="Low complexity" evidence="1">
    <location>
        <begin position="229"/>
        <end position="239"/>
    </location>
</feature>
<dbReference type="GeneID" id="28977497"/>
<organism evidence="2 3">
    <name type="scientific">Rhodotorula graminis (strain WP1)</name>
    <dbReference type="NCBI Taxonomy" id="578459"/>
    <lineage>
        <taxon>Eukaryota</taxon>
        <taxon>Fungi</taxon>
        <taxon>Dikarya</taxon>
        <taxon>Basidiomycota</taxon>
        <taxon>Pucciniomycotina</taxon>
        <taxon>Microbotryomycetes</taxon>
        <taxon>Sporidiobolales</taxon>
        <taxon>Sporidiobolaceae</taxon>
        <taxon>Rhodotorula</taxon>
    </lineage>
</organism>
<feature type="compositionally biased region" description="Basic and acidic residues" evidence="1">
    <location>
        <begin position="213"/>
        <end position="228"/>
    </location>
</feature>
<sequence>MPNSPPRTLDDVASSLAVGDRLPAWDGGFCMFRVVEAQTWPWTRGRVGMKTSFDGNYERRAFWCRRDNCAYELSVDWKLRNPLPLYAKVVSSKSAHSQCTGQIFGHGRRFYNYEEYLADAKRAALKELRRARNMFGCLGQVPGPPNVVAMRKHVVRQKQILSDVKCFFPPHASEVVVRKANKNKWLFDAGDHAFLTVCEAEAARAARQAAPPVDERERANEPPEDGRMSAEAAGAGAASGEDEPGGPSRERDGDAASPEPPKKRIKLALLDPTLSRPRSAQQGSAAHVSPAQAADAADAADVAPYTISATGDEPDKAPSPSPSAAQTSFTASADDDAAARSTTPIETESHDQPRHVDKGKGRAVSEEEMQDEDEDEGEEEVQGSSPEPGRIALSSTTGQADINLAAGPVLASAAAERSASRTPTRSQAERSRSVSVSAGAERRQESRSLVAEVDDQLEVIDLLNEDDEDDDVKPALNPVKPSPSDPSSLAHLLFSLPSPFAFVKHLALFHHPSIDLTLADELLDIASSPDDLDDLLGELVKDQVGEDGEALKGMPPTWAKALRRALRKKLEEGGAF</sequence>
<feature type="compositionally biased region" description="Low complexity" evidence="1">
    <location>
        <begin position="322"/>
        <end position="332"/>
    </location>
</feature>
<keyword evidence="3" id="KW-1185">Reference proteome</keyword>
<evidence type="ECO:0000256" key="1">
    <source>
        <dbReference type="SAM" id="MobiDB-lite"/>
    </source>
</evidence>
<name>A0A194S326_RHOGW</name>
<evidence type="ECO:0000313" key="2">
    <source>
        <dbReference type="EMBL" id="KPV74987.1"/>
    </source>
</evidence>
<dbReference type="AlphaFoldDB" id="A0A194S326"/>
<accession>A0A194S326</accession>
<feature type="compositionally biased region" description="Low complexity" evidence="1">
    <location>
        <begin position="284"/>
        <end position="304"/>
    </location>
</feature>
<dbReference type="EMBL" id="KQ474079">
    <property type="protein sequence ID" value="KPV74987.1"/>
    <property type="molecule type" value="Genomic_DNA"/>
</dbReference>
<dbReference type="RefSeq" id="XP_018271036.1">
    <property type="nucleotide sequence ID" value="XM_018417049.1"/>
</dbReference>
<evidence type="ECO:0000313" key="3">
    <source>
        <dbReference type="Proteomes" id="UP000053890"/>
    </source>
</evidence>
<feature type="compositionally biased region" description="Low complexity" evidence="1">
    <location>
        <begin position="411"/>
        <end position="426"/>
    </location>
</feature>
<dbReference type="Proteomes" id="UP000053890">
    <property type="component" value="Unassembled WGS sequence"/>
</dbReference>